<evidence type="ECO:0000256" key="1">
    <source>
        <dbReference type="ARBA" id="ARBA00004430"/>
    </source>
</evidence>
<name>A0A8C2Z7B8_CYCLU</name>
<keyword evidence="5" id="KW-0175">Coiled coil</keyword>
<sequence length="314" mass="34561">NGWQFRCQVSNGNNGTIAFSEEKLSPSIFVYIFPELQLKNELKGGAQLDYTSLTLSSGGTYLGCCSSLPDHTITVWNWESAEPICTQPHAGQDVISLVFNPLNWLQLCALGNKSLTVWNIEKSASFYKLETYSHTVSDKMPYFDLEMPPSAISGLKGDMAESIVVLSPRLTPSAICWTPTSMLYVGCVEGFLLLVDPESRSHFSPLFHVSQESAVHCLQIKTTQINITQTWQLEGPVTTVTYSPDYETLLFLSNTVSSYMDLHVVTSLACCPIAQYAAVGTASGNVLVIDLNGAGHPRLVHRVHLYHTPVDHLV</sequence>
<dbReference type="Ensembl" id="ENSCLMT00005024202.1">
    <property type="protein sequence ID" value="ENSCLMP00005023112.1"/>
    <property type="gene ID" value="ENSCLMG00005011477.1"/>
</dbReference>
<dbReference type="InterPro" id="IPR036322">
    <property type="entry name" value="WD40_repeat_dom_sf"/>
</dbReference>
<dbReference type="InterPro" id="IPR015943">
    <property type="entry name" value="WD40/YVTN_repeat-like_dom_sf"/>
</dbReference>
<dbReference type="InterPro" id="IPR001680">
    <property type="entry name" value="WD40_rpt"/>
</dbReference>
<keyword evidence="2" id="KW-0963">Cytoplasm</keyword>
<evidence type="ECO:0000256" key="5">
    <source>
        <dbReference type="ARBA" id="ARBA00023054"/>
    </source>
</evidence>
<dbReference type="PANTHER" id="PTHR14885:SF1">
    <property type="entry name" value="CILIA- AND FLAGELLA-ASSOCIATED PROTEIN 43"/>
    <property type="match status" value="1"/>
</dbReference>
<dbReference type="PANTHER" id="PTHR14885">
    <property type="entry name" value="CILIA- AND FLAGELLA-ASSOCIATED PROTEIN 43-RELATED"/>
    <property type="match status" value="1"/>
</dbReference>
<evidence type="ECO:0000256" key="2">
    <source>
        <dbReference type="ARBA" id="ARBA00022490"/>
    </source>
</evidence>
<dbReference type="GO" id="GO:0005930">
    <property type="term" value="C:axoneme"/>
    <property type="evidence" value="ECO:0007669"/>
    <property type="project" value="UniProtKB-SubCell"/>
</dbReference>
<evidence type="ECO:0000256" key="7">
    <source>
        <dbReference type="ARBA" id="ARBA00023273"/>
    </source>
</evidence>
<dbReference type="AlphaFoldDB" id="A0A8C2Z7B8"/>
<comment type="subcellular location">
    <subcellularLocation>
        <location evidence="1">Cytoplasm</location>
        <location evidence="1">Cytoskeleton</location>
        <location evidence="1">Cilium axoneme</location>
    </subcellularLocation>
</comment>
<evidence type="ECO:0000313" key="10">
    <source>
        <dbReference type="Ensembl" id="ENSCLMP00005023112.1"/>
    </source>
</evidence>
<evidence type="ECO:0000256" key="3">
    <source>
        <dbReference type="ARBA" id="ARBA00022574"/>
    </source>
</evidence>
<proteinExistence type="inferred from homology"/>
<dbReference type="SUPFAM" id="SSF50978">
    <property type="entry name" value="WD40 repeat-like"/>
    <property type="match status" value="1"/>
</dbReference>
<keyword evidence="6" id="KW-0206">Cytoskeleton</keyword>
<evidence type="ECO:0000256" key="4">
    <source>
        <dbReference type="ARBA" id="ARBA00022737"/>
    </source>
</evidence>
<evidence type="ECO:0000256" key="9">
    <source>
        <dbReference type="ARBA" id="ARBA00023662"/>
    </source>
</evidence>
<dbReference type="GeneTree" id="ENSGT00530000064714"/>
<dbReference type="GO" id="GO:0007288">
    <property type="term" value="P:sperm axoneme assembly"/>
    <property type="evidence" value="ECO:0007669"/>
    <property type="project" value="TreeGrafter"/>
</dbReference>
<dbReference type="Gene3D" id="2.130.10.10">
    <property type="entry name" value="YVTN repeat-like/Quinoprotein amine dehydrogenase"/>
    <property type="match status" value="2"/>
</dbReference>
<organism evidence="10 11">
    <name type="scientific">Cyclopterus lumpus</name>
    <name type="common">Lumpsucker</name>
    <dbReference type="NCBI Taxonomy" id="8103"/>
    <lineage>
        <taxon>Eukaryota</taxon>
        <taxon>Metazoa</taxon>
        <taxon>Chordata</taxon>
        <taxon>Craniata</taxon>
        <taxon>Vertebrata</taxon>
        <taxon>Euteleostomi</taxon>
        <taxon>Actinopterygii</taxon>
        <taxon>Neopterygii</taxon>
        <taxon>Teleostei</taxon>
        <taxon>Neoteleostei</taxon>
        <taxon>Acanthomorphata</taxon>
        <taxon>Eupercaria</taxon>
        <taxon>Perciformes</taxon>
        <taxon>Cottioidei</taxon>
        <taxon>Cottales</taxon>
        <taxon>Cyclopteridae</taxon>
        <taxon>Cyclopterus</taxon>
    </lineage>
</organism>
<evidence type="ECO:0000256" key="8">
    <source>
        <dbReference type="ARBA" id="ARBA00023605"/>
    </source>
</evidence>
<protein>
    <recommendedName>
        <fullName evidence="9">Cilia- and flagella-associated protein 43</fullName>
    </recommendedName>
</protein>
<keyword evidence="7" id="KW-0966">Cell projection</keyword>
<reference evidence="10" key="1">
    <citation type="submission" date="2025-08" db="UniProtKB">
        <authorList>
            <consortium name="Ensembl"/>
        </authorList>
    </citation>
    <scope>IDENTIFICATION</scope>
</reference>
<evidence type="ECO:0000313" key="11">
    <source>
        <dbReference type="Proteomes" id="UP000694565"/>
    </source>
</evidence>
<keyword evidence="11" id="KW-1185">Reference proteome</keyword>
<keyword evidence="4" id="KW-0677">Repeat</keyword>
<keyword evidence="3" id="KW-0853">WD repeat</keyword>
<reference evidence="10" key="2">
    <citation type="submission" date="2025-09" db="UniProtKB">
        <authorList>
            <consortium name="Ensembl"/>
        </authorList>
    </citation>
    <scope>IDENTIFICATION</scope>
</reference>
<dbReference type="SMART" id="SM00320">
    <property type="entry name" value="WD40"/>
    <property type="match status" value="4"/>
</dbReference>
<comment type="similarity">
    <text evidence="8">Belongs to the CFAP43 family.</text>
</comment>
<evidence type="ECO:0000256" key="6">
    <source>
        <dbReference type="ARBA" id="ARBA00023212"/>
    </source>
</evidence>
<accession>A0A8C2Z7B8</accession>
<dbReference type="Proteomes" id="UP000694565">
    <property type="component" value="Unplaced"/>
</dbReference>